<accession>A0A7H0VJ68</accession>
<dbReference type="AlphaFoldDB" id="A0A7H0VJ68"/>
<keyword evidence="3" id="KW-1185">Reference proteome</keyword>
<reference evidence="2 3" key="1">
    <citation type="submission" date="2020-08" db="EMBL/GenBank/DDBJ databases">
        <title>Croceimicrobium hydrocarbonivorans gen. nov., sp. nov., a novel marine bacterium isolated from a bacterial consortium that degrades polyethylene terephthalate.</title>
        <authorList>
            <person name="Liu R."/>
        </authorList>
    </citation>
    <scope>NUCLEOTIDE SEQUENCE [LARGE SCALE GENOMIC DNA]</scope>
    <source>
        <strain evidence="2 3">A20-9</strain>
    </source>
</reference>
<proteinExistence type="predicted"/>
<sequence length="204" mass="23078">MNLKKIYIYSALFAISLSITACNKEEQDNNNTVLYEKFTAYINGEFWTEQGGKFNCYPLRTTYAKGPRVLGEDPGGLLTVIAEDCQTSNWMMLRLDSIFSEGTYLFDSGDTSSLFKDWESMLLDTLGVFPTEHYSYHAVSGQLIIKEFRPAYYDTISPPKYAQNRPGWIEGSFEMVMVNNIRKSPSGSIQDTLQISDGSFALIL</sequence>
<evidence type="ECO:0008006" key="4">
    <source>
        <dbReference type="Google" id="ProtNLM"/>
    </source>
</evidence>
<keyword evidence="1" id="KW-0732">Signal</keyword>
<dbReference type="RefSeq" id="WP_210760290.1">
    <property type="nucleotide sequence ID" value="NZ_CP060139.1"/>
</dbReference>
<evidence type="ECO:0000313" key="2">
    <source>
        <dbReference type="EMBL" id="QNR25766.1"/>
    </source>
</evidence>
<dbReference type="KEGG" id="chyd:H4K34_07960"/>
<organism evidence="2 3">
    <name type="scientific">Croceimicrobium hydrocarbonivorans</name>
    <dbReference type="NCBI Taxonomy" id="2761580"/>
    <lineage>
        <taxon>Bacteria</taxon>
        <taxon>Pseudomonadati</taxon>
        <taxon>Bacteroidota</taxon>
        <taxon>Flavobacteriia</taxon>
        <taxon>Flavobacteriales</taxon>
        <taxon>Owenweeksiaceae</taxon>
        <taxon>Croceimicrobium</taxon>
    </lineage>
</organism>
<feature type="signal peptide" evidence="1">
    <location>
        <begin position="1"/>
        <end position="21"/>
    </location>
</feature>
<dbReference type="Proteomes" id="UP000516305">
    <property type="component" value="Chromosome"/>
</dbReference>
<protein>
    <recommendedName>
        <fullName evidence="4">Lipoprotein</fullName>
    </recommendedName>
</protein>
<evidence type="ECO:0000256" key="1">
    <source>
        <dbReference type="SAM" id="SignalP"/>
    </source>
</evidence>
<evidence type="ECO:0000313" key="3">
    <source>
        <dbReference type="Proteomes" id="UP000516305"/>
    </source>
</evidence>
<feature type="chain" id="PRO_5029006808" description="Lipoprotein" evidence="1">
    <location>
        <begin position="22"/>
        <end position="204"/>
    </location>
</feature>
<dbReference type="EMBL" id="CP060139">
    <property type="protein sequence ID" value="QNR25766.1"/>
    <property type="molecule type" value="Genomic_DNA"/>
</dbReference>
<name>A0A7H0VJ68_9FLAO</name>
<dbReference type="PROSITE" id="PS51257">
    <property type="entry name" value="PROKAR_LIPOPROTEIN"/>
    <property type="match status" value="1"/>
</dbReference>
<gene>
    <name evidence="2" type="ORF">H4K34_07960</name>
</gene>